<evidence type="ECO:0000256" key="8">
    <source>
        <dbReference type="SAM" id="SignalP"/>
    </source>
</evidence>
<feature type="domain" description="Peptidase S8/S53" evidence="9">
    <location>
        <begin position="63"/>
        <end position="320"/>
    </location>
</feature>
<feature type="transmembrane region" description="Helical" evidence="7">
    <location>
        <begin position="387"/>
        <end position="414"/>
    </location>
</feature>
<evidence type="ECO:0000313" key="10">
    <source>
        <dbReference type="EMBL" id="MBA8847895.1"/>
    </source>
</evidence>
<keyword evidence="8" id="KW-0732">Signal</keyword>
<organism evidence="10 11">
    <name type="scientific">Microcella alkalica</name>
    <dbReference type="NCBI Taxonomy" id="355930"/>
    <lineage>
        <taxon>Bacteria</taxon>
        <taxon>Bacillati</taxon>
        <taxon>Actinomycetota</taxon>
        <taxon>Actinomycetes</taxon>
        <taxon>Micrococcales</taxon>
        <taxon>Microbacteriaceae</taxon>
        <taxon>Microcella</taxon>
    </lineage>
</organism>
<dbReference type="PANTHER" id="PTHR43806">
    <property type="entry name" value="PEPTIDASE S8"/>
    <property type="match status" value="1"/>
</dbReference>
<dbReference type="RefSeq" id="WP_182490717.1">
    <property type="nucleotide sequence ID" value="NZ_BAAAOV010000001.1"/>
</dbReference>
<dbReference type="SUPFAM" id="SSF52743">
    <property type="entry name" value="Subtilisin-like"/>
    <property type="match status" value="1"/>
</dbReference>
<gene>
    <name evidence="10" type="ORF">FHX53_001487</name>
</gene>
<keyword evidence="7" id="KW-0812">Transmembrane</keyword>
<dbReference type="GO" id="GO:0006508">
    <property type="term" value="P:proteolysis"/>
    <property type="evidence" value="ECO:0007669"/>
    <property type="project" value="UniProtKB-KW"/>
</dbReference>
<dbReference type="InterPro" id="IPR023828">
    <property type="entry name" value="Peptidase_S8_Ser-AS"/>
</dbReference>
<accession>A0A839EF09</accession>
<keyword evidence="11" id="KW-1185">Reference proteome</keyword>
<dbReference type="InterPro" id="IPR050131">
    <property type="entry name" value="Peptidase_S8_subtilisin-like"/>
</dbReference>
<evidence type="ECO:0000256" key="6">
    <source>
        <dbReference type="RuleBase" id="RU003355"/>
    </source>
</evidence>
<keyword evidence="3 5" id="KW-0378">Hydrolase</keyword>
<keyword evidence="4 5" id="KW-0720">Serine protease</keyword>
<dbReference type="PANTHER" id="PTHR43806:SF11">
    <property type="entry name" value="CEREVISIN-RELATED"/>
    <property type="match status" value="1"/>
</dbReference>
<dbReference type="PROSITE" id="PS00136">
    <property type="entry name" value="SUBTILASE_ASP"/>
    <property type="match status" value="1"/>
</dbReference>
<dbReference type="GO" id="GO:0004252">
    <property type="term" value="F:serine-type endopeptidase activity"/>
    <property type="evidence" value="ECO:0007669"/>
    <property type="project" value="UniProtKB-UniRule"/>
</dbReference>
<dbReference type="AlphaFoldDB" id="A0A839EF09"/>
<keyword evidence="2 5" id="KW-0645">Protease</keyword>
<feature type="chain" id="PRO_5032891586" evidence="8">
    <location>
        <begin position="33"/>
        <end position="426"/>
    </location>
</feature>
<feature type="active site" description="Charge relay system" evidence="5">
    <location>
        <position position="111"/>
    </location>
</feature>
<evidence type="ECO:0000259" key="9">
    <source>
        <dbReference type="Pfam" id="PF00082"/>
    </source>
</evidence>
<evidence type="ECO:0000313" key="11">
    <source>
        <dbReference type="Proteomes" id="UP000585905"/>
    </source>
</evidence>
<dbReference type="Gene3D" id="3.40.50.200">
    <property type="entry name" value="Peptidase S8/S53 domain"/>
    <property type="match status" value="1"/>
</dbReference>
<dbReference type="Pfam" id="PF00082">
    <property type="entry name" value="Peptidase_S8"/>
    <property type="match status" value="1"/>
</dbReference>
<sequence>MRPRPARLVAGGLILAAIVGAALAVPASPAVAAPGIRATDSVRDRQYWLDEYGIRAAWEVTRGAGVTIAIIDSGVDATHPDLRGAVVDGIDLSGVGSPDGTRPVGSDAPDHGTMVASLAAGRGSGPGDGVIGAAPEASLISASLAFGPEQRDGDAQVAEAVRWAVDSGADVISLSLTRNTLSWPESWDDSFGYAEANDVVVVAAAGNRVSGTEQVGAPATIPGVLAVGGVDRRGLASDTASAQGISIAVMAPSEQLVGAVPGGGHVIWQGTSGAAPIVAGIAALIRSAHPEATAVDVVARLIGTARPVTATVPDPLYGYGLVDAAAAVRADLPPVAENPLGSLAEWIALNRRADAEVRSVRVENAREAVGRAGHPGLARIGEAVRPVVAAIAPLATVGAAVLGGSLLVIAAVSIGAARFGRRSRAG</sequence>
<feature type="active site" description="Charge relay system" evidence="5">
    <location>
        <position position="272"/>
    </location>
</feature>
<dbReference type="PROSITE" id="PS51892">
    <property type="entry name" value="SUBTILASE"/>
    <property type="match status" value="1"/>
</dbReference>
<evidence type="ECO:0000256" key="2">
    <source>
        <dbReference type="ARBA" id="ARBA00022670"/>
    </source>
</evidence>
<evidence type="ECO:0000256" key="5">
    <source>
        <dbReference type="PROSITE-ProRule" id="PRU01240"/>
    </source>
</evidence>
<feature type="active site" description="Charge relay system" evidence="5">
    <location>
        <position position="72"/>
    </location>
</feature>
<dbReference type="InterPro" id="IPR000209">
    <property type="entry name" value="Peptidase_S8/S53_dom"/>
</dbReference>
<comment type="caution">
    <text evidence="10">The sequence shown here is derived from an EMBL/GenBank/DDBJ whole genome shotgun (WGS) entry which is preliminary data.</text>
</comment>
<protein>
    <submittedName>
        <fullName evidence="10">Subtilisin family serine protease</fullName>
    </submittedName>
</protein>
<keyword evidence="7" id="KW-0472">Membrane</keyword>
<evidence type="ECO:0000256" key="7">
    <source>
        <dbReference type="SAM" id="Phobius"/>
    </source>
</evidence>
<proteinExistence type="inferred from homology"/>
<evidence type="ECO:0000256" key="4">
    <source>
        <dbReference type="ARBA" id="ARBA00022825"/>
    </source>
</evidence>
<dbReference type="PROSITE" id="PS00138">
    <property type="entry name" value="SUBTILASE_SER"/>
    <property type="match status" value="1"/>
</dbReference>
<dbReference type="PRINTS" id="PR00723">
    <property type="entry name" value="SUBTILISIN"/>
</dbReference>
<dbReference type="InterPro" id="IPR022398">
    <property type="entry name" value="Peptidase_S8_His-AS"/>
</dbReference>
<name>A0A839EF09_9MICO</name>
<comment type="similarity">
    <text evidence="1 5 6">Belongs to the peptidase S8 family.</text>
</comment>
<evidence type="ECO:0000256" key="1">
    <source>
        <dbReference type="ARBA" id="ARBA00011073"/>
    </source>
</evidence>
<dbReference type="InterPro" id="IPR015500">
    <property type="entry name" value="Peptidase_S8_subtilisin-rel"/>
</dbReference>
<reference evidence="10 11" key="1">
    <citation type="submission" date="2020-07" db="EMBL/GenBank/DDBJ databases">
        <title>Sequencing the genomes of 1000 actinobacteria strains.</title>
        <authorList>
            <person name="Klenk H.-P."/>
        </authorList>
    </citation>
    <scope>NUCLEOTIDE SEQUENCE [LARGE SCALE GENOMIC DNA]</scope>
    <source>
        <strain evidence="10 11">DSM 19663</strain>
    </source>
</reference>
<dbReference type="InterPro" id="IPR023827">
    <property type="entry name" value="Peptidase_S8_Asp-AS"/>
</dbReference>
<evidence type="ECO:0000256" key="3">
    <source>
        <dbReference type="ARBA" id="ARBA00022801"/>
    </source>
</evidence>
<dbReference type="CDD" id="cd00306">
    <property type="entry name" value="Peptidases_S8_S53"/>
    <property type="match status" value="1"/>
</dbReference>
<feature type="signal peptide" evidence="8">
    <location>
        <begin position="1"/>
        <end position="32"/>
    </location>
</feature>
<dbReference type="Proteomes" id="UP000585905">
    <property type="component" value="Unassembled WGS sequence"/>
</dbReference>
<dbReference type="PROSITE" id="PS00137">
    <property type="entry name" value="SUBTILASE_HIS"/>
    <property type="match status" value="1"/>
</dbReference>
<dbReference type="InterPro" id="IPR036852">
    <property type="entry name" value="Peptidase_S8/S53_dom_sf"/>
</dbReference>
<dbReference type="EMBL" id="JACGWX010000003">
    <property type="protein sequence ID" value="MBA8847895.1"/>
    <property type="molecule type" value="Genomic_DNA"/>
</dbReference>
<keyword evidence="7" id="KW-1133">Transmembrane helix</keyword>